<proteinExistence type="predicted"/>
<evidence type="ECO:0000313" key="1">
    <source>
        <dbReference type="EMBL" id="NGP89563.1"/>
    </source>
</evidence>
<gene>
    <name evidence="1" type="ORF">G3569_14485</name>
</gene>
<keyword evidence="2" id="KW-1185">Reference proteome</keyword>
<name>A0A6M1TAW6_9BACT</name>
<dbReference type="PROSITE" id="PS51257">
    <property type="entry name" value="PROKAR_LIPOPROTEIN"/>
    <property type="match status" value="1"/>
</dbReference>
<comment type="caution">
    <text evidence="1">The sequence shown here is derived from an EMBL/GenBank/DDBJ whole genome shotgun (WGS) entry which is preliminary data.</text>
</comment>
<accession>A0A6M1TAW6</accession>
<dbReference type="AlphaFoldDB" id="A0A6M1TAW6"/>
<sequence>MRSNSLTLFIICLVIVGFFQACDVAGEESYDWEPGESLNIMGPVEVAIPQDTTTADTNDVVPVTKSYYSRAFTIKKDYSWTVEGSASKDSVYRDGEYIDVTFGNATGSDTTTTTISVDDGEYQGSITIKAFRQSNESAGI</sequence>
<dbReference type="RefSeq" id="WP_165270444.1">
    <property type="nucleotide sequence ID" value="NZ_JAALLS010000021.1"/>
</dbReference>
<organism evidence="1 2">
    <name type="scientific">Fodinibius halophilus</name>
    <dbReference type="NCBI Taxonomy" id="1736908"/>
    <lineage>
        <taxon>Bacteria</taxon>
        <taxon>Pseudomonadati</taxon>
        <taxon>Balneolota</taxon>
        <taxon>Balneolia</taxon>
        <taxon>Balneolales</taxon>
        <taxon>Balneolaceae</taxon>
        <taxon>Fodinibius</taxon>
    </lineage>
</organism>
<evidence type="ECO:0000313" key="2">
    <source>
        <dbReference type="Proteomes" id="UP000479132"/>
    </source>
</evidence>
<reference evidence="1 2" key="1">
    <citation type="submission" date="2020-02" db="EMBL/GenBank/DDBJ databases">
        <title>Aliifodinibius halophilus 2W32, complete genome.</title>
        <authorList>
            <person name="Li Y."/>
            <person name="Wu S."/>
        </authorList>
    </citation>
    <scope>NUCLEOTIDE SEQUENCE [LARGE SCALE GENOMIC DNA]</scope>
    <source>
        <strain evidence="1 2">2W32</strain>
    </source>
</reference>
<dbReference type="EMBL" id="JAALLS010000021">
    <property type="protein sequence ID" value="NGP89563.1"/>
    <property type="molecule type" value="Genomic_DNA"/>
</dbReference>
<dbReference type="Proteomes" id="UP000479132">
    <property type="component" value="Unassembled WGS sequence"/>
</dbReference>
<protein>
    <submittedName>
        <fullName evidence="1">Uncharacterized protein</fullName>
    </submittedName>
</protein>